<dbReference type="GO" id="GO:0016787">
    <property type="term" value="F:hydrolase activity"/>
    <property type="evidence" value="ECO:0007669"/>
    <property type="project" value="UniProtKB-KW"/>
</dbReference>
<comment type="similarity">
    <text evidence="1 3">Belongs to the type-B carboxylesterase/lipase family.</text>
</comment>
<proteinExistence type="inferred from homology"/>
<dbReference type="InterPro" id="IPR002018">
    <property type="entry name" value="CarbesteraseB"/>
</dbReference>
<evidence type="ECO:0000256" key="1">
    <source>
        <dbReference type="ARBA" id="ARBA00005964"/>
    </source>
</evidence>
<keyword evidence="6" id="KW-1185">Reference proteome</keyword>
<dbReference type="AlphaFoldDB" id="A0A6V8SMN5"/>
<reference evidence="5 6" key="1">
    <citation type="submission" date="2020-07" db="EMBL/GenBank/DDBJ databases">
        <title>A new beta-1,3-glucan-decomposing anaerobic bacterium isolated from anoxic soil subjected to biological soil disinfestation.</title>
        <authorList>
            <person name="Ueki A."/>
            <person name="Tonouchi A."/>
        </authorList>
    </citation>
    <scope>NUCLEOTIDE SEQUENCE [LARGE SCALE GENOMIC DNA]</scope>
    <source>
        <strain evidence="5 6">TW1</strain>
    </source>
</reference>
<dbReference type="Proteomes" id="UP000580568">
    <property type="component" value="Unassembled WGS sequence"/>
</dbReference>
<evidence type="ECO:0000256" key="3">
    <source>
        <dbReference type="RuleBase" id="RU361235"/>
    </source>
</evidence>
<sequence length="494" mass="55692">MGLVVETKCGKVEGFNEEGINKWFGIPYAKPPIGKLRFKRTEKCVPWDGVKKTKKHGNKPHQFLDTKLTDIPASEDCLFLNIWAPQEANNLPVFVWIYGGAYSIGECSDPNYDGTNFAKDGVIYASFNYRLGVLGFYDFSIYDDSFDSNCGVADQIEALTWIKENIAAFGGDSNNITIAGESAGAASVINMLAAPKAKGLFNKAIAESPIPGCVHNRNSTKLNMDLFLNVMKIAPGEVYKLKTLHADEMKYAAEYLLFNNCNLYPGIFLPGPVIDDLIPEHPIDAISKGCAKATKLIIGTNHDDGALFVKLENTMFPSSWGQVEKMLEINRCVDKLESLHQLYDGISQNEQMKELAKDRAFLVDSIKVADWQSGYNDTWMYRFDYAPRLTRLLGLKSVHGVEVPIALDNLGRGIIRRFWKGTSKDIMYKLRDDMHTAWVNFAKSGDPNRALEVFWPKYNAESRPTFIFNEDNRILMDPSNKNYEVWKDINLYTE</sequence>
<organism evidence="5 6">
    <name type="scientific">Clostridium fungisolvens</name>
    <dbReference type="NCBI Taxonomy" id="1604897"/>
    <lineage>
        <taxon>Bacteria</taxon>
        <taxon>Bacillati</taxon>
        <taxon>Bacillota</taxon>
        <taxon>Clostridia</taxon>
        <taxon>Eubacteriales</taxon>
        <taxon>Clostridiaceae</taxon>
        <taxon>Clostridium</taxon>
    </lineage>
</organism>
<dbReference type="SUPFAM" id="SSF53474">
    <property type="entry name" value="alpha/beta-Hydrolases"/>
    <property type="match status" value="1"/>
</dbReference>
<dbReference type="InterPro" id="IPR019819">
    <property type="entry name" value="Carboxylesterase_B_CS"/>
</dbReference>
<dbReference type="Gene3D" id="3.40.50.1820">
    <property type="entry name" value="alpha/beta hydrolase"/>
    <property type="match status" value="1"/>
</dbReference>
<dbReference type="InterPro" id="IPR019826">
    <property type="entry name" value="Carboxylesterase_B_AS"/>
</dbReference>
<feature type="domain" description="Carboxylesterase type B" evidence="4">
    <location>
        <begin position="4"/>
        <end position="486"/>
    </location>
</feature>
<dbReference type="RefSeq" id="WP_183277591.1">
    <property type="nucleotide sequence ID" value="NZ_BLZR01000001.1"/>
</dbReference>
<evidence type="ECO:0000259" key="4">
    <source>
        <dbReference type="Pfam" id="PF00135"/>
    </source>
</evidence>
<dbReference type="PROSITE" id="PS00941">
    <property type="entry name" value="CARBOXYLESTERASE_B_2"/>
    <property type="match status" value="1"/>
</dbReference>
<evidence type="ECO:0000313" key="5">
    <source>
        <dbReference type="EMBL" id="GFP76143.1"/>
    </source>
</evidence>
<dbReference type="Pfam" id="PF00135">
    <property type="entry name" value="COesterase"/>
    <property type="match status" value="1"/>
</dbReference>
<protein>
    <recommendedName>
        <fullName evidence="3">Carboxylic ester hydrolase</fullName>
        <ecNumber evidence="3">3.1.1.-</ecNumber>
    </recommendedName>
</protein>
<gene>
    <name evidence="5" type="ORF">bsdtw1_02241</name>
</gene>
<accession>A0A6V8SMN5</accession>
<dbReference type="InterPro" id="IPR029058">
    <property type="entry name" value="AB_hydrolase_fold"/>
</dbReference>
<dbReference type="EMBL" id="BLZR01000001">
    <property type="protein sequence ID" value="GFP76143.1"/>
    <property type="molecule type" value="Genomic_DNA"/>
</dbReference>
<dbReference type="InterPro" id="IPR050309">
    <property type="entry name" value="Type-B_Carboxylest/Lipase"/>
</dbReference>
<comment type="caution">
    <text evidence="5">The sequence shown here is derived from an EMBL/GenBank/DDBJ whole genome shotgun (WGS) entry which is preliminary data.</text>
</comment>
<dbReference type="EC" id="3.1.1.-" evidence="3"/>
<keyword evidence="2 3" id="KW-0378">Hydrolase</keyword>
<evidence type="ECO:0000313" key="6">
    <source>
        <dbReference type="Proteomes" id="UP000580568"/>
    </source>
</evidence>
<dbReference type="PROSITE" id="PS00122">
    <property type="entry name" value="CARBOXYLESTERASE_B_1"/>
    <property type="match status" value="1"/>
</dbReference>
<dbReference type="PANTHER" id="PTHR11559">
    <property type="entry name" value="CARBOXYLESTERASE"/>
    <property type="match status" value="1"/>
</dbReference>
<name>A0A6V8SMN5_9CLOT</name>
<evidence type="ECO:0000256" key="2">
    <source>
        <dbReference type="ARBA" id="ARBA00022801"/>
    </source>
</evidence>